<evidence type="ECO:0000256" key="2">
    <source>
        <dbReference type="SAM" id="SignalP"/>
    </source>
</evidence>
<accession>A0A5E4M0Z1</accession>
<evidence type="ECO:0000256" key="1">
    <source>
        <dbReference type="SAM" id="MobiDB-lite"/>
    </source>
</evidence>
<protein>
    <submittedName>
        <fullName evidence="3">Uncharacterized protein</fullName>
    </submittedName>
</protein>
<dbReference type="EMBL" id="CABPRJ010000004">
    <property type="protein sequence ID" value="VVC24635.1"/>
    <property type="molecule type" value="Genomic_DNA"/>
</dbReference>
<feature type="chain" id="PRO_5022778390" evidence="2">
    <location>
        <begin position="24"/>
        <end position="142"/>
    </location>
</feature>
<organism evidence="3 4">
    <name type="scientific">Cinara cedri</name>
    <dbReference type="NCBI Taxonomy" id="506608"/>
    <lineage>
        <taxon>Eukaryota</taxon>
        <taxon>Metazoa</taxon>
        <taxon>Ecdysozoa</taxon>
        <taxon>Arthropoda</taxon>
        <taxon>Hexapoda</taxon>
        <taxon>Insecta</taxon>
        <taxon>Pterygota</taxon>
        <taxon>Neoptera</taxon>
        <taxon>Paraneoptera</taxon>
        <taxon>Hemiptera</taxon>
        <taxon>Sternorrhyncha</taxon>
        <taxon>Aphidomorpha</taxon>
        <taxon>Aphidoidea</taxon>
        <taxon>Aphididae</taxon>
        <taxon>Lachninae</taxon>
        <taxon>Cinara</taxon>
    </lineage>
</organism>
<reference evidence="3 4" key="1">
    <citation type="submission" date="2019-08" db="EMBL/GenBank/DDBJ databases">
        <authorList>
            <person name="Alioto T."/>
            <person name="Alioto T."/>
            <person name="Gomez Garrido J."/>
        </authorList>
    </citation>
    <scope>NUCLEOTIDE SEQUENCE [LARGE SCALE GENOMIC DNA]</scope>
</reference>
<feature type="compositionally biased region" description="Basic residues" evidence="1">
    <location>
        <begin position="131"/>
        <end position="142"/>
    </location>
</feature>
<dbReference type="OrthoDB" id="6624059at2759"/>
<feature type="signal peptide" evidence="2">
    <location>
        <begin position="1"/>
        <end position="23"/>
    </location>
</feature>
<keyword evidence="4" id="KW-1185">Reference proteome</keyword>
<evidence type="ECO:0000313" key="3">
    <source>
        <dbReference type="EMBL" id="VVC24635.1"/>
    </source>
</evidence>
<evidence type="ECO:0000313" key="4">
    <source>
        <dbReference type="Proteomes" id="UP000325440"/>
    </source>
</evidence>
<dbReference type="AlphaFoldDB" id="A0A5E4M0Z1"/>
<feature type="region of interest" description="Disordered" evidence="1">
    <location>
        <begin position="114"/>
        <end position="142"/>
    </location>
</feature>
<keyword evidence="2" id="KW-0732">Signal</keyword>
<proteinExistence type="predicted"/>
<name>A0A5E4M0Z1_9HEMI</name>
<sequence>MTTPTCALFVRLVAIALTVIVFGTPPRSCARADEIEDVADFVQLVLAAADRVELGLPDRSSADVRRYGPVVDGQLPPEQRRYLEKLVSVSSAADPQTLIAMVWDDSLIVDEDQEPHSVFDQFPGNNGYDKAKRRRAPQIKTA</sequence>
<dbReference type="Proteomes" id="UP000325440">
    <property type="component" value="Unassembled WGS sequence"/>
</dbReference>
<gene>
    <name evidence="3" type="ORF">CINCED_3A022838</name>
</gene>